<organism evidence="2 3">
    <name type="scientific">Fusarium oxysporum f. sp. cepae</name>
    <dbReference type="NCBI Taxonomy" id="396571"/>
    <lineage>
        <taxon>Eukaryota</taxon>
        <taxon>Fungi</taxon>
        <taxon>Dikarya</taxon>
        <taxon>Ascomycota</taxon>
        <taxon>Pezizomycotina</taxon>
        <taxon>Sordariomycetes</taxon>
        <taxon>Hypocreomycetidae</taxon>
        <taxon>Hypocreales</taxon>
        <taxon>Nectriaceae</taxon>
        <taxon>Fusarium</taxon>
        <taxon>Fusarium oxysporum species complex</taxon>
    </lineage>
</organism>
<evidence type="ECO:0000313" key="3">
    <source>
        <dbReference type="Proteomes" id="UP000270866"/>
    </source>
</evidence>
<gene>
    <name evidence="2" type="ORF">BFJ65_g16216</name>
</gene>
<dbReference type="AlphaFoldDB" id="A0A3L6MZA7"/>
<proteinExistence type="predicted"/>
<feature type="region of interest" description="Disordered" evidence="1">
    <location>
        <begin position="1"/>
        <end position="41"/>
    </location>
</feature>
<comment type="caution">
    <text evidence="2">The sequence shown here is derived from an EMBL/GenBank/DDBJ whole genome shotgun (WGS) entry which is preliminary data.</text>
</comment>
<accession>A0A3L6MZA7</accession>
<dbReference type="EMBL" id="MRCU01000012">
    <property type="protein sequence ID" value="RKK09771.1"/>
    <property type="molecule type" value="Genomic_DNA"/>
</dbReference>
<evidence type="ECO:0000256" key="1">
    <source>
        <dbReference type="SAM" id="MobiDB-lite"/>
    </source>
</evidence>
<sequence length="65" mass="6876">MPKPAEAKTWSTGARSGSPRPPPPTIPSHPGRFSVKEGEEKRMQEELLFGVGAQFGSGKSKPVSG</sequence>
<dbReference type="Proteomes" id="UP000270866">
    <property type="component" value="Unassembled WGS sequence"/>
</dbReference>
<name>A0A3L6MZA7_FUSOX</name>
<reference evidence="2 3" key="1">
    <citation type="journal article" date="2018" name="Sci. Rep.">
        <title>Characterisation of pathogen-specific regions and novel effector candidates in Fusarium oxysporum f. sp. cepae.</title>
        <authorList>
            <person name="Armitage A.D."/>
            <person name="Taylor A."/>
            <person name="Sobczyk M.K."/>
            <person name="Baxter L."/>
            <person name="Greenfield B.P."/>
            <person name="Bates H.J."/>
            <person name="Wilson F."/>
            <person name="Jackson A.C."/>
            <person name="Ott S."/>
            <person name="Harrison R.J."/>
            <person name="Clarkson J.P."/>
        </authorList>
    </citation>
    <scope>NUCLEOTIDE SEQUENCE [LARGE SCALE GENOMIC DNA]</scope>
    <source>
        <strain evidence="2 3">FoC_Fus2</strain>
    </source>
</reference>
<evidence type="ECO:0000313" key="2">
    <source>
        <dbReference type="EMBL" id="RKK09771.1"/>
    </source>
</evidence>
<protein>
    <submittedName>
        <fullName evidence="2">Uncharacterized protein</fullName>
    </submittedName>
</protein>